<dbReference type="PANTHER" id="PTHR31836">
    <property type="match status" value="1"/>
</dbReference>
<dbReference type="Proteomes" id="UP001206595">
    <property type="component" value="Unassembled WGS sequence"/>
</dbReference>
<protein>
    <recommendedName>
        <fullName evidence="2">RlpA-like protein double-psi beta-barrel domain-containing protein</fullName>
    </recommendedName>
</protein>
<organism evidence="3 4">
    <name type="scientific">Umbelopsis ramanniana AG</name>
    <dbReference type="NCBI Taxonomy" id="1314678"/>
    <lineage>
        <taxon>Eukaryota</taxon>
        <taxon>Fungi</taxon>
        <taxon>Fungi incertae sedis</taxon>
        <taxon>Mucoromycota</taxon>
        <taxon>Mucoromycotina</taxon>
        <taxon>Umbelopsidomycetes</taxon>
        <taxon>Umbelopsidales</taxon>
        <taxon>Umbelopsidaceae</taxon>
        <taxon>Umbelopsis</taxon>
    </lineage>
</organism>
<gene>
    <name evidence="3" type="ORF">K450DRAFT_271859</name>
</gene>
<accession>A0AAD5EC77</accession>
<dbReference type="Pfam" id="PF03330">
    <property type="entry name" value="DPBB_1"/>
    <property type="match status" value="1"/>
</dbReference>
<dbReference type="InterPro" id="IPR009009">
    <property type="entry name" value="RlpA-like_DPBB"/>
</dbReference>
<dbReference type="Gene3D" id="2.40.40.10">
    <property type="entry name" value="RlpA-like domain"/>
    <property type="match status" value="1"/>
</dbReference>
<evidence type="ECO:0000256" key="1">
    <source>
        <dbReference type="ARBA" id="ARBA00022729"/>
    </source>
</evidence>
<dbReference type="AlphaFoldDB" id="A0AAD5EC77"/>
<keyword evidence="4" id="KW-1185">Reference proteome</keyword>
<dbReference type="InterPro" id="IPR036908">
    <property type="entry name" value="RlpA-like_sf"/>
</dbReference>
<sequence>MAAPAASIQRRSQYSGDGTYYSVGLGSCGKTNEDSEMVAALNAPQMGKNKYCGKSAKVKGPNGSVTVKIVDTCPECDSGSLDLSPSAFKKIGDMSDGRISISWEWA</sequence>
<dbReference type="PANTHER" id="PTHR31836:SF21">
    <property type="entry name" value="EXPANSIN-LIKE PROTEIN 7"/>
    <property type="match status" value="1"/>
</dbReference>
<dbReference type="GeneID" id="75918369"/>
<dbReference type="SUPFAM" id="SSF50685">
    <property type="entry name" value="Barwin-like endoglucanases"/>
    <property type="match status" value="1"/>
</dbReference>
<keyword evidence="1" id="KW-0732">Signal</keyword>
<dbReference type="InterPro" id="IPR051477">
    <property type="entry name" value="Expansin_CellWall"/>
</dbReference>
<reference evidence="3" key="2">
    <citation type="journal article" date="2022" name="Proc. Natl. Acad. Sci. U.S.A.">
        <title>Diploid-dominant life cycles characterize the early evolution of Fungi.</title>
        <authorList>
            <person name="Amses K.R."/>
            <person name="Simmons D.R."/>
            <person name="Longcore J.E."/>
            <person name="Mondo S.J."/>
            <person name="Seto K."/>
            <person name="Jeronimo G.H."/>
            <person name="Bonds A.E."/>
            <person name="Quandt C.A."/>
            <person name="Davis W.J."/>
            <person name="Chang Y."/>
            <person name="Federici B.A."/>
            <person name="Kuo A."/>
            <person name="LaButti K."/>
            <person name="Pangilinan J."/>
            <person name="Andreopoulos W."/>
            <person name="Tritt A."/>
            <person name="Riley R."/>
            <person name="Hundley H."/>
            <person name="Johnson J."/>
            <person name="Lipzen A."/>
            <person name="Barry K."/>
            <person name="Lang B.F."/>
            <person name="Cuomo C.A."/>
            <person name="Buchler N.E."/>
            <person name="Grigoriev I.V."/>
            <person name="Spatafora J.W."/>
            <person name="Stajich J.E."/>
            <person name="James T.Y."/>
        </authorList>
    </citation>
    <scope>NUCLEOTIDE SEQUENCE</scope>
    <source>
        <strain evidence="3">AG</strain>
    </source>
</reference>
<dbReference type="RefSeq" id="XP_051444554.1">
    <property type="nucleotide sequence ID" value="XM_051593027.1"/>
</dbReference>
<reference evidence="3" key="1">
    <citation type="submission" date="2021-06" db="EMBL/GenBank/DDBJ databases">
        <authorList>
            <consortium name="DOE Joint Genome Institute"/>
            <person name="Mondo S.J."/>
            <person name="Amses K.R."/>
            <person name="Simmons D.R."/>
            <person name="Longcore J.E."/>
            <person name="Seto K."/>
            <person name="Alves G.H."/>
            <person name="Bonds A.E."/>
            <person name="Quandt C.A."/>
            <person name="Davis W.J."/>
            <person name="Chang Y."/>
            <person name="Letcher P.M."/>
            <person name="Powell M.J."/>
            <person name="Kuo A."/>
            <person name="Labutti K."/>
            <person name="Pangilinan J."/>
            <person name="Andreopoulos W."/>
            <person name="Tritt A."/>
            <person name="Riley R."/>
            <person name="Hundley H."/>
            <person name="Johnson J."/>
            <person name="Lipzen A."/>
            <person name="Barry K."/>
            <person name="Berbee M.L."/>
            <person name="Buchler N.E."/>
            <person name="Grigoriev I.V."/>
            <person name="Spatafora J.W."/>
            <person name="Stajich J.E."/>
            <person name="James T.Y."/>
        </authorList>
    </citation>
    <scope>NUCLEOTIDE SEQUENCE</scope>
    <source>
        <strain evidence="3">AG</strain>
    </source>
</reference>
<evidence type="ECO:0000259" key="2">
    <source>
        <dbReference type="Pfam" id="PF03330"/>
    </source>
</evidence>
<dbReference type="EMBL" id="MU620919">
    <property type="protein sequence ID" value="KAI8579550.1"/>
    <property type="molecule type" value="Genomic_DNA"/>
</dbReference>
<comment type="caution">
    <text evidence="3">The sequence shown here is derived from an EMBL/GenBank/DDBJ whole genome shotgun (WGS) entry which is preliminary data.</text>
</comment>
<evidence type="ECO:0000313" key="4">
    <source>
        <dbReference type="Proteomes" id="UP001206595"/>
    </source>
</evidence>
<dbReference type="CDD" id="cd22191">
    <property type="entry name" value="DPBB_RlpA_EXP_N-like"/>
    <property type="match status" value="1"/>
</dbReference>
<proteinExistence type="predicted"/>
<name>A0AAD5EC77_UMBRA</name>
<evidence type="ECO:0000313" key="3">
    <source>
        <dbReference type="EMBL" id="KAI8579550.1"/>
    </source>
</evidence>
<feature type="domain" description="RlpA-like protein double-psi beta-barrel" evidence="2">
    <location>
        <begin position="16"/>
        <end position="102"/>
    </location>
</feature>